<dbReference type="Pfam" id="PF00510">
    <property type="entry name" value="COX3"/>
    <property type="match status" value="1"/>
</dbReference>
<dbReference type="InterPro" id="IPR024791">
    <property type="entry name" value="Cyt_c/ubiquinol_Oxase_su3"/>
</dbReference>
<feature type="transmembrane region" description="Helical" evidence="9">
    <location>
        <begin position="12"/>
        <end position="37"/>
    </location>
</feature>
<comment type="similarity">
    <text evidence="2 8">Belongs to the cytochrome c oxidase subunit 3 family.</text>
</comment>
<feature type="transmembrane region" description="Helical" evidence="9">
    <location>
        <begin position="43"/>
        <end position="62"/>
    </location>
</feature>
<dbReference type="PROSITE" id="PS50253">
    <property type="entry name" value="COX3"/>
    <property type="match status" value="1"/>
</dbReference>
<comment type="function">
    <text evidence="8">Component of the cytochrome c oxidase, the last enzyme in the mitochondrial electron transport chain which drives oxidative phosphorylation. The respiratory chain contains 3 multisubunit complexes succinate dehydrogenase (complex II, CII), ubiquinol-cytochrome c oxidoreductase (cytochrome b-c1 complex, complex III, CIII) and cytochrome c oxidase (complex IV, CIV), that cooperate to transfer electrons derived from NADH and succinate to molecular oxygen, creating an electrochemical gradient over the inner membrane that drives transmembrane transport and the ATP synthase. Cytochrome c oxidase is the component of the respiratory chain that catalyzes the reduction of oxygen to water. Electrons originating from reduced cytochrome c in the intermembrane space (IMS) are transferred via the dinuclear copper A center (CU(A)) of subunit 2 and heme A of subunit 1 to the active site in subunit 1, a binuclear center (BNC) formed by heme A3 and copper B (CU(B)). The BNC reduces molecular oxygen to 2 water molecules using 4 electrons from cytochrome c in the IMS and 4 protons from the mitochondrial matrix.</text>
</comment>
<feature type="domain" description="Heme-copper oxidase subunit III family profile" evidence="10">
    <location>
        <begin position="33"/>
        <end position="278"/>
    </location>
</feature>
<gene>
    <name evidence="11" type="primary">cox3</name>
</gene>
<feature type="transmembrane region" description="Helical" evidence="9">
    <location>
        <begin position="209"/>
        <end position="231"/>
    </location>
</feature>
<evidence type="ECO:0000313" key="11">
    <source>
        <dbReference type="EMBL" id="ADP88935.1"/>
    </source>
</evidence>
<evidence type="ECO:0000256" key="1">
    <source>
        <dbReference type="ARBA" id="ARBA00004141"/>
    </source>
</evidence>
<dbReference type="EMBL" id="HQ288821">
    <property type="protein sequence ID" value="ADP88935.1"/>
    <property type="molecule type" value="mRNA"/>
</dbReference>
<keyword evidence="6 9" id="KW-1133">Transmembrane helix</keyword>
<keyword evidence="11" id="KW-0560">Oxidoreductase</keyword>
<name>E5L3L5_9EUGL</name>
<evidence type="ECO:0000259" key="10">
    <source>
        <dbReference type="PROSITE" id="PS50253"/>
    </source>
</evidence>
<dbReference type="SUPFAM" id="SSF81452">
    <property type="entry name" value="Cytochrome c oxidase subunit III-like"/>
    <property type="match status" value="1"/>
</dbReference>
<evidence type="ECO:0000256" key="8">
    <source>
        <dbReference type="RuleBase" id="RU003375"/>
    </source>
</evidence>
<keyword evidence="4 8" id="KW-0812">Transmembrane</keyword>
<evidence type="ECO:0000256" key="2">
    <source>
        <dbReference type="ARBA" id="ARBA00010581"/>
    </source>
</evidence>
<dbReference type="PANTHER" id="PTHR11403">
    <property type="entry name" value="CYTOCHROME C OXIDASE SUBUNIT III"/>
    <property type="match status" value="1"/>
</dbReference>
<dbReference type="GO" id="GO:0006123">
    <property type="term" value="P:mitochondrial electron transport, cytochrome c to oxygen"/>
    <property type="evidence" value="ECO:0007669"/>
    <property type="project" value="TreeGrafter"/>
</dbReference>
<dbReference type="GO" id="GO:0005739">
    <property type="term" value="C:mitochondrion"/>
    <property type="evidence" value="ECO:0007669"/>
    <property type="project" value="TreeGrafter"/>
</dbReference>
<evidence type="ECO:0000313" key="12">
    <source>
        <dbReference type="EMBL" id="APQ44784.1"/>
    </source>
</evidence>
<evidence type="ECO:0000256" key="9">
    <source>
        <dbReference type="SAM" id="Phobius"/>
    </source>
</evidence>
<feature type="transmembrane region" description="Helical" evidence="9">
    <location>
        <begin position="82"/>
        <end position="110"/>
    </location>
</feature>
<protein>
    <recommendedName>
        <fullName evidence="3 8">Cytochrome c oxidase subunit 3</fullName>
    </recommendedName>
</protein>
<dbReference type="GO" id="GO:0016491">
    <property type="term" value="F:oxidoreductase activity"/>
    <property type="evidence" value="ECO:0007669"/>
    <property type="project" value="UniProtKB-KW"/>
</dbReference>
<keyword evidence="8 11" id="KW-0496">Mitochondrion</keyword>
<accession>E5L3L5</accession>
<dbReference type="AlphaFoldDB" id="E5L3L5"/>
<keyword evidence="7 9" id="KW-0472">Membrane</keyword>
<feature type="transmembrane region" description="Helical" evidence="9">
    <location>
        <begin position="144"/>
        <end position="163"/>
    </location>
</feature>
<evidence type="ECO:0000256" key="3">
    <source>
        <dbReference type="ARBA" id="ARBA00015944"/>
    </source>
</evidence>
<reference evidence="12" key="2">
    <citation type="journal article" date="2016" name="Nucleic Acids Res.">
        <title>Novel modes of RNA editing in mitochondria.</title>
        <authorList>
            <person name="Moreira S."/>
            <person name="Valach M."/>
            <person name="Aoulad-Aissa M."/>
            <person name="Otto C."/>
            <person name="Burger G."/>
        </authorList>
    </citation>
    <scope>NUCLEOTIDE SEQUENCE</scope>
    <source>
        <strain evidence="12">ATCC 50162</strain>
    </source>
</reference>
<keyword evidence="5" id="KW-1278">Translocase</keyword>
<evidence type="ECO:0000256" key="6">
    <source>
        <dbReference type="ARBA" id="ARBA00022989"/>
    </source>
</evidence>
<dbReference type="InterPro" id="IPR013833">
    <property type="entry name" value="Cyt_c_oxidase_su3_a-hlx"/>
</dbReference>
<dbReference type="InterPro" id="IPR000298">
    <property type="entry name" value="Cyt_c_oxidase-like_su3"/>
</dbReference>
<geneLocation type="mitochondrion" evidence="11"/>
<proteinExistence type="evidence at transcript level"/>
<dbReference type="GO" id="GO:0016020">
    <property type="term" value="C:membrane"/>
    <property type="evidence" value="ECO:0007669"/>
    <property type="project" value="UniProtKB-SubCell"/>
</dbReference>
<evidence type="ECO:0000256" key="5">
    <source>
        <dbReference type="ARBA" id="ARBA00022967"/>
    </source>
</evidence>
<dbReference type="GO" id="GO:0004129">
    <property type="term" value="F:cytochrome-c oxidase activity"/>
    <property type="evidence" value="ECO:0007669"/>
    <property type="project" value="InterPro"/>
</dbReference>
<dbReference type="PANTHER" id="PTHR11403:SF7">
    <property type="entry name" value="CYTOCHROME C OXIDASE SUBUNIT 3"/>
    <property type="match status" value="1"/>
</dbReference>
<organism evidence="11">
    <name type="scientific">Diplonema papillatum</name>
    <dbReference type="NCBI Taxonomy" id="91374"/>
    <lineage>
        <taxon>Eukaryota</taxon>
        <taxon>Discoba</taxon>
        <taxon>Euglenozoa</taxon>
        <taxon>Diplonemea</taxon>
        <taxon>Diplonemidae</taxon>
        <taxon>Diplonema</taxon>
    </lineage>
</organism>
<feature type="transmembrane region" description="Helical" evidence="9">
    <location>
        <begin position="252"/>
        <end position="274"/>
    </location>
</feature>
<reference evidence="11" key="1">
    <citation type="journal article" date="2011" name="Nucleic Acids Res.">
        <title>Systematically fragmented genes in a multipartite mitochondrial genome.</title>
        <authorList>
            <person name="Vlcek C."/>
            <person name="Marande W."/>
            <person name="Teijeiro S."/>
            <person name="Lukes J."/>
            <person name="Burger G."/>
        </authorList>
    </citation>
    <scope>NUCLEOTIDE SEQUENCE</scope>
    <source>
        <strain evidence="11">ATCC 50162</strain>
    </source>
</reference>
<dbReference type="InterPro" id="IPR035973">
    <property type="entry name" value="Cyt_c_oxidase_su3-like_sf"/>
</dbReference>
<dbReference type="EMBL" id="KU341365">
    <property type="protein sequence ID" value="APQ44784.1"/>
    <property type="molecule type" value="Transcribed_RNA"/>
</dbReference>
<evidence type="ECO:0000256" key="7">
    <source>
        <dbReference type="ARBA" id="ARBA00023136"/>
    </source>
</evidence>
<comment type="subcellular location">
    <subcellularLocation>
        <location evidence="1">Membrane</location>
        <topology evidence="1">Multi-pass membrane protein</topology>
    </subcellularLocation>
</comment>
<evidence type="ECO:0000256" key="4">
    <source>
        <dbReference type="ARBA" id="ARBA00022692"/>
    </source>
</evidence>
<dbReference type="Gene3D" id="1.20.120.80">
    <property type="entry name" value="Cytochrome c oxidase, subunit III, four-helix bundle"/>
    <property type="match status" value="1"/>
</dbReference>
<sequence>MYHTLRSTVQHSYYVNVLCTATCYLGILAGAVLHTLVASTSTAWDVGSIPLVLAGACAVAWYKDNHMDEHGGVLTCNSAVGLLAGVVLLVLSEVALFVSVIWALVLVLVAHSSYTTAGLLPLAVTVAVDGVEQYGVLYQNTLTLLNTHLLLWTGVLSILAVHAHAMKLPISASLYLAEVVCLGGCFLLVQCCEYVHLYWCLYTAGPAGVFYVVTGVHGGHVLIGLLMLGMYALQLHTWHTWSGYSMDTVHGVVAITLYWHFVDLVWVSVVYIAYWGQLVM</sequence>
<feature type="transmembrane region" description="Helical" evidence="9">
    <location>
        <begin position="175"/>
        <end position="197"/>
    </location>
</feature>